<name>A0A3B0WL89_9ZZZZ</name>
<dbReference type="EMBL" id="UOFF01000172">
    <property type="protein sequence ID" value="VAW56071.1"/>
    <property type="molecule type" value="Genomic_DNA"/>
</dbReference>
<sequence>MNDLDNTIPTLLNVKQHGDQDMLNQFKNEADELQAAEDNNTRPRNVQHDIPSIFTETSSNNSSGIDTQDFSEAMQSISNQVIEDKLDSSDLKIKIDKAVKNAMIGIETHLKQQLYNKFSV</sequence>
<organism evidence="1">
    <name type="scientific">hydrothermal vent metagenome</name>
    <dbReference type="NCBI Taxonomy" id="652676"/>
    <lineage>
        <taxon>unclassified sequences</taxon>
        <taxon>metagenomes</taxon>
        <taxon>ecological metagenomes</taxon>
    </lineage>
</organism>
<gene>
    <name evidence="1" type="ORF">MNBD_GAMMA07-1310</name>
</gene>
<accession>A0A3B0WL89</accession>
<proteinExistence type="predicted"/>
<dbReference type="AlphaFoldDB" id="A0A3B0WL89"/>
<reference evidence="1" key="1">
    <citation type="submission" date="2018-06" db="EMBL/GenBank/DDBJ databases">
        <authorList>
            <person name="Zhirakovskaya E."/>
        </authorList>
    </citation>
    <scope>NUCLEOTIDE SEQUENCE</scope>
</reference>
<protein>
    <submittedName>
        <fullName evidence="1">Uncharacterized protein</fullName>
    </submittedName>
</protein>
<evidence type="ECO:0000313" key="1">
    <source>
        <dbReference type="EMBL" id="VAW56071.1"/>
    </source>
</evidence>